<evidence type="ECO:0000313" key="2">
    <source>
        <dbReference type="Proteomes" id="UP001284601"/>
    </source>
</evidence>
<comment type="caution">
    <text evidence="1">The sequence shown here is derived from an EMBL/GenBank/DDBJ whole genome shotgun (WGS) entry which is preliminary data.</text>
</comment>
<accession>A0ABU4HP75</accession>
<evidence type="ECO:0000313" key="1">
    <source>
        <dbReference type="EMBL" id="MDW5595116.1"/>
    </source>
</evidence>
<gene>
    <name evidence="1" type="ORF">R7226_12260</name>
</gene>
<keyword evidence="2" id="KW-1185">Reference proteome</keyword>
<organism evidence="1 2">
    <name type="scientific">Conexibacter stalactiti</name>
    <dbReference type="NCBI Taxonomy" id="1940611"/>
    <lineage>
        <taxon>Bacteria</taxon>
        <taxon>Bacillati</taxon>
        <taxon>Actinomycetota</taxon>
        <taxon>Thermoleophilia</taxon>
        <taxon>Solirubrobacterales</taxon>
        <taxon>Conexibacteraceae</taxon>
        <taxon>Conexibacter</taxon>
    </lineage>
</organism>
<reference evidence="2" key="1">
    <citation type="submission" date="2023-07" db="EMBL/GenBank/DDBJ databases">
        <title>Conexibacter stalactiti sp. nov., isolated from stalactites in a lava cave and emended description of the genus Conexibacter.</title>
        <authorList>
            <person name="Lee S.D."/>
        </authorList>
    </citation>
    <scope>NUCLEOTIDE SEQUENCE [LARGE SCALE GENOMIC DNA]</scope>
    <source>
        <strain evidence="2">KCTC 39840</strain>
    </source>
</reference>
<reference evidence="1 2" key="2">
    <citation type="submission" date="2023-10" db="EMBL/GenBank/DDBJ databases">
        <authorList>
            <person name="Han X.F."/>
        </authorList>
    </citation>
    <scope>NUCLEOTIDE SEQUENCE [LARGE SCALE GENOMIC DNA]</scope>
    <source>
        <strain evidence="1 2">KCTC 39840</strain>
    </source>
</reference>
<proteinExistence type="predicted"/>
<dbReference type="EMBL" id="JAWSTH010000027">
    <property type="protein sequence ID" value="MDW5595116.1"/>
    <property type="molecule type" value="Genomic_DNA"/>
</dbReference>
<dbReference type="Proteomes" id="UP001284601">
    <property type="component" value="Unassembled WGS sequence"/>
</dbReference>
<dbReference type="RefSeq" id="WP_318597451.1">
    <property type="nucleotide sequence ID" value="NZ_JAWSTH010000027.1"/>
</dbReference>
<protein>
    <submittedName>
        <fullName evidence="1">Uncharacterized protein</fullName>
    </submittedName>
</protein>
<name>A0ABU4HP75_9ACTN</name>
<sequence length="154" mass="16773">MTDATITVPAAEVAAVVSSLQTLYSVRTEAMSSIALDDDPAIVAARLRPPPKHPTTPGTTAAHREELTIIEHVLDQLVCDGELVDDADRPVRVDRAIFEAALLDMLLDAVNDLEQARSEFADMRDLDAMIEQHHRVGELPQCSAPRWTGRPSPA</sequence>